<dbReference type="PANTHER" id="PTHR24559:SF444">
    <property type="entry name" value="REVERSE TRANSCRIPTASE DOMAIN-CONTAINING PROTEIN"/>
    <property type="match status" value="1"/>
</dbReference>
<proteinExistence type="predicted"/>
<evidence type="ECO:0000313" key="5">
    <source>
        <dbReference type="EMBL" id="CAF4410020.1"/>
    </source>
</evidence>
<dbReference type="InterPro" id="IPR053134">
    <property type="entry name" value="RNA-dir_DNA_polymerase"/>
</dbReference>
<evidence type="ECO:0000313" key="4">
    <source>
        <dbReference type="EMBL" id="CAF1549128.1"/>
    </source>
</evidence>
<reference evidence="4" key="1">
    <citation type="submission" date="2021-02" db="EMBL/GenBank/DDBJ databases">
        <authorList>
            <person name="Nowell W R."/>
        </authorList>
    </citation>
    <scope>NUCLEOTIDE SEQUENCE</scope>
</reference>
<comment type="caution">
    <text evidence="4">The sequence shown here is derived from an EMBL/GenBank/DDBJ whole genome shotgun (WGS) entry which is preliminary data.</text>
</comment>
<keyword evidence="6" id="KW-1185">Reference proteome</keyword>
<dbReference type="AlphaFoldDB" id="A0A815WXM5"/>
<feature type="domain" description="Talin N-terminal F0" evidence="3">
    <location>
        <begin position="10"/>
        <end position="44"/>
    </location>
</feature>
<keyword evidence="1" id="KW-0472">Membrane</keyword>
<dbReference type="Gene3D" id="3.10.20.90">
    <property type="entry name" value="Phosphatidylinositol 3-kinase Catalytic Subunit, Chain A, domain 1"/>
    <property type="match status" value="1"/>
</dbReference>
<feature type="non-terminal residue" evidence="4">
    <location>
        <position position="214"/>
    </location>
</feature>
<dbReference type="OrthoDB" id="420169at2759"/>
<dbReference type="PANTHER" id="PTHR24559">
    <property type="entry name" value="TRANSPOSON TY3-I GAG-POL POLYPROTEIN"/>
    <property type="match status" value="1"/>
</dbReference>
<dbReference type="Gene3D" id="3.30.70.270">
    <property type="match status" value="1"/>
</dbReference>
<sequence>MNEPLLYRGDPSEYGLFINDSSNPINSIWLDNGRTLNYYLLKNGVWISILITNIICIYFFLQNIVEYRNKYRPLKIRLMTQLIFDSGTDLTDTRKTSTLLKVFWIYNIISSLIDSGHLRESHSPYSAPAILIDKKDKSYRLVVDYKKLNAITIKDEFPLPNMEETLQEVGGGYCYFSKLDLKSGFWQLPIDEKDRHKTAFKTPFGLYEWNVLAQ</sequence>
<dbReference type="Proteomes" id="UP000663829">
    <property type="component" value="Unassembled WGS sequence"/>
</dbReference>
<accession>A0A815WXM5</accession>
<evidence type="ECO:0000259" key="3">
    <source>
        <dbReference type="Pfam" id="PF16511"/>
    </source>
</evidence>
<dbReference type="EMBL" id="CAJNOQ010026859">
    <property type="protein sequence ID" value="CAF1549128.1"/>
    <property type="molecule type" value="Genomic_DNA"/>
</dbReference>
<dbReference type="Pfam" id="PF00078">
    <property type="entry name" value="RVT_1"/>
    <property type="match status" value="1"/>
</dbReference>
<evidence type="ECO:0000313" key="6">
    <source>
        <dbReference type="Proteomes" id="UP000663829"/>
    </source>
</evidence>
<protein>
    <recommendedName>
        <fullName evidence="7">Reverse transcriptase domain-containing protein</fullName>
    </recommendedName>
</protein>
<dbReference type="EMBL" id="CAJOBC010092527">
    <property type="protein sequence ID" value="CAF4410020.1"/>
    <property type="molecule type" value="Genomic_DNA"/>
</dbReference>
<organism evidence="4 6">
    <name type="scientific">Didymodactylos carnosus</name>
    <dbReference type="NCBI Taxonomy" id="1234261"/>
    <lineage>
        <taxon>Eukaryota</taxon>
        <taxon>Metazoa</taxon>
        <taxon>Spiralia</taxon>
        <taxon>Gnathifera</taxon>
        <taxon>Rotifera</taxon>
        <taxon>Eurotatoria</taxon>
        <taxon>Bdelloidea</taxon>
        <taxon>Philodinida</taxon>
        <taxon>Philodinidae</taxon>
        <taxon>Didymodactylos</taxon>
    </lineage>
</organism>
<dbReference type="SUPFAM" id="SSF56672">
    <property type="entry name" value="DNA/RNA polymerases"/>
    <property type="match status" value="1"/>
</dbReference>
<evidence type="ECO:0000259" key="2">
    <source>
        <dbReference type="Pfam" id="PF00078"/>
    </source>
</evidence>
<dbReference type="Pfam" id="PF16511">
    <property type="entry name" value="FERM_f0"/>
    <property type="match status" value="1"/>
</dbReference>
<name>A0A815WXM5_9BILA</name>
<evidence type="ECO:0008006" key="7">
    <source>
        <dbReference type="Google" id="ProtNLM"/>
    </source>
</evidence>
<evidence type="ECO:0000256" key="1">
    <source>
        <dbReference type="SAM" id="Phobius"/>
    </source>
</evidence>
<gene>
    <name evidence="4" type="ORF">GPM918_LOCUS39093</name>
    <name evidence="5" type="ORF">SRO942_LOCUS39948</name>
</gene>
<feature type="transmembrane region" description="Helical" evidence="1">
    <location>
        <begin position="45"/>
        <end position="65"/>
    </location>
</feature>
<feature type="domain" description="Reverse transcriptase" evidence="2">
    <location>
        <begin position="132"/>
        <end position="214"/>
    </location>
</feature>
<dbReference type="InterPro" id="IPR032425">
    <property type="entry name" value="FERM_f0"/>
</dbReference>
<dbReference type="Proteomes" id="UP000681722">
    <property type="component" value="Unassembled WGS sequence"/>
</dbReference>
<dbReference type="CDD" id="cd01647">
    <property type="entry name" value="RT_LTR"/>
    <property type="match status" value="1"/>
</dbReference>
<dbReference type="Gene3D" id="3.10.10.10">
    <property type="entry name" value="HIV Type 1 Reverse Transcriptase, subunit A, domain 1"/>
    <property type="match status" value="1"/>
</dbReference>
<dbReference type="InterPro" id="IPR000477">
    <property type="entry name" value="RT_dom"/>
</dbReference>
<keyword evidence="1" id="KW-0812">Transmembrane</keyword>
<dbReference type="InterPro" id="IPR043128">
    <property type="entry name" value="Rev_trsase/Diguanyl_cyclase"/>
</dbReference>
<keyword evidence="1" id="KW-1133">Transmembrane helix</keyword>
<dbReference type="InterPro" id="IPR043502">
    <property type="entry name" value="DNA/RNA_pol_sf"/>
</dbReference>